<evidence type="ECO:0000313" key="1">
    <source>
        <dbReference type="EMBL" id="OSO88200.1"/>
    </source>
</evidence>
<name>A0A1X4G3L0_9CYAN</name>
<dbReference type="Proteomes" id="UP000192997">
    <property type="component" value="Unassembled WGS sequence"/>
</dbReference>
<gene>
    <name evidence="1" type="ORF">B7O87_13975</name>
</gene>
<accession>A0A1X4G3L0</accession>
<dbReference type="EMBL" id="NBYN01000059">
    <property type="protein sequence ID" value="OSO88200.1"/>
    <property type="molecule type" value="Genomic_DNA"/>
</dbReference>
<evidence type="ECO:0000313" key="2">
    <source>
        <dbReference type="Proteomes" id="UP000192997"/>
    </source>
</evidence>
<dbReference type="AlphaFoldDB" id="A0A1X4G3L0"/>
<proteinExistence type="predicted"/>
<reference evidence="2" key="1">
    <citation type="submission" date="2017-04" db="EMBL/GenBank/DDBJ databases">
        <authorList>
            <person name="Abreu V.A."/>
            <person name="Popin R.V."/>
            <person name="Rigonato J."/>
            <person name="Andreote A.P."/>
            <person name="Schaker P.C."/>
            <person name="Hoff-Risseti C."/>
            <person name="Alvarenga D.O."/>
            <person name="Varani A.M."/>
            <person name="Fiore M.F."/>
        </authorList>
    </citation>
    <scope>NUCLEOTIDE SEQUENCE [LARGE SCALE GENOMIC DNA]</scope>
    <source>
        <strain evidence="2">CENA303</strain>
    </source>
</reference>
<organism evidence="1 2">
    <name type="scientific">Cylindrospermopsis raciborskii CENA303</name>
    <dbReference type="NCBI Taxonomy" id="1170769"/>
    <lineage>
        <taxon>Bacteria</taxon>
        <taxon>Bacillati</taxon>
        <taxon>Cyanobacteriota</taxon>
        <taxon>Cyanophyceae</taxon>
        <taxon>Nostocales</taxon>
        <taxon>Aphanizomenonaceae</taxon>
        <taxon>Cylindrospermopsis</taxon>
    </lineage>
</organism>
<protein>
    <submittedName>
        <fullName evidence="1">Uncharacterized protein</fullName>
    </submittedName>
</protein>
<sequence length="76" mass="8977">MEPHGFICNFGCYHISIKKLTGDKKLRQLVIHSDPWFVWGESLTWGKDLALNQELINWIQKELLKSGLFKLRNKTY</sequence>
<comment type="caution">
    <text evidence="1">The sequence shown here is derived from an EMBL/GenBank/DDBJ whole genome shotgun (WGS) entry which is preliminary data.</text>
</comment>